<dbReference type="Proteomes" id="UP000044625">
    <property type="component" value="Unassembled WGS sequence"/>
</dbReference>
<dbReference type="InterPro" id="IPR058522">
    <property type="entry name" value="DUF8209"/>
</dbReference>
<dbReference type="Proteomes" id="UP000045840">
    <property type="component" value="Unassembled WGS sequence"/>
</dbReference>
<keyword evidence="1" id="KW-1133">Transmembrane helix</keyword>
<sequence length="156" mass="17457">MDTVEELGGTYFYQGHTNLSPAELFNIIFLENFADHTGMEIGAAAMILSGQPYIKVTGKLSAASATPGTSVASKVSRYLLKDLRFPYNLRPYSPVGQNLSKLKMVPSNKIATFVGRYIPWLGYAQLVAILMLVAQNTRKKYNLIARPNDRIQWTYF</sequence>
<dbReference type="OrthoDB" id="8815988at2"/>
<keyword evidence="1" id="KW-0472">Membrane</keyword>
<dbReference type="NCBIfam" id="NF045926">
    <property type="entry name" value="STM2901_fam"/>
    <property type="match status" value="1"/>
</dbReference>
<dbReference type="InterPro" id="IPR058064">
    <property type="entry name" value="STM2901-like"/>
</dbReference>
<dbReference type="AlphaFoldDB" id="A0A0T9RRA1"/>
<reference evidence="2" key="1">
    <citation type="submission" date="2015-03" db="EMBL/GenBank/DDBJ databases">
        <authorList>
            <person name="Murphy D."/>
        </authorList>
    </citation>
    <scope>NUCLEOTIDE SEQUENCE [LARGE SCALE GENOMIC DNA]</scope>
    <source>
        <strain evidence="2">A125KOH2</strain>
    </source>
</reference>
<dbReference type="EMBL" id="CWJL01000113">
    <property type="protein sequence ID" value="CRY69776.1"/>
    <property type="molecule type" value="Genomic_DNA"/>
</dbReference>
<feature type="transmembrane region" description="Helical" evidence="1">
    <location>
        <begin position="117"/>
        <end position="134"/>
    </location>
</feature>
<accession>A0A0T9RRA1</accession>
<evidence type="ECO:0000313" key="2">
    <source>
        <dbReference type="EMBL" id="CNI78895.1"/>
    </source>
</evidence>
<dbReference type="EMBL" id="CQAZ01000155">
    <property type="protein sequence ID" value="CNI78895.1"/>
    <property type="molecule type" value="Genomic_DNA"/>
</dbReference>
<dbReference type="Pfam" id="PF26636">
    <property type="entry name" value="DUF8209"/>
    <property type="match status" value="1"/>
</dbReference>
<dbReference type="STRING" id="1288385.ERS137968_04933"/>
<reference evidence="5" key="2">
    <citation type="submission" date="2015-03" db="EMBL/GenBank/DDBJ databases">
        <authorList>
            <consortium name="Pathogen Informatics"/>
        </authorList>
    </citation>
    <scope>NUCLEOTIDE SEQUENCE [LARGE SCALE GENOMIC DNA]</scope>
    <source>
        <strain evidence="5">A125KOH2</strain>
    </source>
</reference>
<name>A0A0T9RRA1_9GAMM</name>
<gene>
    <name evidence="2" type="ORF">ERS008529_04884</name>
    <name evidence="3" type="ORF">ERS137968_04933</name>
</gene>
<organism evidence="2 5">
    <name type="scientific">Yersinia pekkanenii</name>
    <dbReference type="NCBI Taxonomy" id="1288385"/>
    <lineage>
        <taxon>Bacteria</taxon>
        <taxon>Pseudomonadati</taxon>
        <taxon>Pseudomonadota</taxon>
        <taxon>Gammaproteobacteria</taxon>
        <taxon>Enterobacterales</taxon>
        <taxon>Yersiniaceae</taxon>
        <taxon>Yersinia</taxon>
    </lineage>
</organism>
<keyword evidence="1" id="KW-0812">Transmembrane</keyword>
<evidence type="ECO:0000256" key="1">
    <source>
        <dbReference type="SAM" id="Phobius"/>
    </source>
</evidence>
<proteinExistence type="predicted"/>
<evidence type="ECO:0000313" key="5">
    <source>
        <dbReference type="Proteomes" id="UP000045840"/>
    </source>
</evidence>
<dbReference type="RefSeq" id="WP_049615608.1">
    <property type="nucleotide sequence ID" value="NZ_CAWMMU010000113.1"/>
</dbReference>
<evidence type="ECO:0000313" key="4">
    <source>
        <dbReference type="Proteomes" id="UP000044625"/>
    </source>
</evidence>
<keyword evidence="4" id="KW-1185">Reference proteome</keyword>
<protein>
    <submittedName>
        <fullName evidence="2">Membrane protein</fullName>
    </submittedName>
</protein>
<reference evidence="3 4" key="3">
    <citation type="submission" date="2015-03" db="EMBL/GenBank/DDBJ databases">
        <authorList>
            <consortium name="Pathogen Informatics"/>
            <person name="Murphy D."/>
        </authorList>
    </citation>
    <scope>NUCLEOTIDE SEQUENCE [LARGE SCALE GENOMIC DNA]</scope>
    <source>
        <strain evidence="3">Type strain: CIP110230</strain>
        <strain evidence="4">type strain: CIP110230</strain>
    </source>
</reference>
<evidence type="ECO:0000313" key="3">
    <source>
        <dbReference type="EMBL" id="CRY69776.1"/>
    </source>
</evidence>